<organism evidence="1 2">
    <name type="scientific">Sphingobium yanoikuyae</name>
    <name type="common">Sphingomonas yanoikuyae</name>
    <dbReference type="NCBI Taxonomy" id="13690"/>
    <lineage>
        <taxon>Bacteria</taxon>
        <taxon>Pseudomonadati</taxon>
        <taxon>Pseudomonadota</taxon>
        <taxon>Alphaproteobacteria</taxon>
        <taxon>Sphingomonadales</taxon>
        <taxon>Sphingomonadaceae</taxon>
        <taxon>Sphingobium</taxon>
    </lineage>
</organism>
<comment type="caution">
    <text evidence="1">The sequence shown here is derived from an EMBL/GenBank/DDBJ whole genome shotgun (WGS) entry which is preliminary data.</text>
</comment>
<proteinExistence type="predicted"/>
<reference evidence="1" key="1">
    <citation type="submission" date="2022-09" db="EMBL/GenBank/DDBJ databases">
        <title>Intensive care unit water sources are persistently colonized with multi-drug resistant bacteria and are the site of extensive horizontal gene transfer of antibiotic resistance genes.</title>
        <authorList>
            <person name="Diorio-Toth L."/>
        </authorList>
    </citation>
    <scope>NUCLEOTIDE SEQUENCE</scope>
    <source>
        <strain evidence="1">GD03659</strain>
    </source>
</reference>
<dbReference type="EMBL" id="JAOCKX010000091">
    <property type="protein sequence ID" value="MDH2135166.1"/>
    <property type="molecule type" value="Genomic_DNA"/>
</dbReference>
<evidence type="ECO:0000313" key="2">
    <source>
        <dbReference type="Proteomes" id="UP001162318"/>
    </source>
</evidence>
<dbReference type="RefSeq" id="WP_279729894.1">
    <property type="nucleotide sequence ID" value="NZ_JAOCKX010000091.1"/>
</dbReference>
<sequence>MPDFALIDFDRAPQLGTVQLPAMVKAAKPFSLLAQREYLRGMNLRHTQQWAGLGAYFSSFRAPLGIHALLLDIATGFRPHPTWRQGRYAMAASCVLRTLEDQHVRALPSERELDRIAFEHPDIRIEVLGALNQRLPGEMQDGQSFRYGVINLGGRDRQDMLTTLRDCLQHLTFRLEPV</sequence>
<protein>
    <submittedName>
        <fullName evidence="1">Uncharacterized protein</fullName>
    </submittedName>
</protein>
<gene>
    <name evidence="1" type="ORF">N5J77_28975</name>
</gene>
<evidence type="ECO:0000313" key="1">
    <source>
        <dbReference type="EMBL" id="MDH2135166.1"/>
    </source>
</evidence>
<dbReference type="AlphaFoldDB" id="A0AA43BB63"/>
<accession>A0AA43BB63</accession>
<dbReference type="Proteomes" id="UP001162318">
    <property type="component" value="Unassembled WGS sequence"/>
</dbReference>
<name>A0AA43BB63_SPHYA</name>